<feature type="signal peptide" evidence="1">
    <location>
        <begin position="1"/>
        <end position="17"/>
    </location>
</feature>
<proteinExistence type="predicted"/>
<dbReference type="EMBL" id="KZ678137">
    <property type="protein sequence ID" value="PSN64809.1"/>
    <property type="molecule type" value="Genomic_DNA"/>
</dbReference>
<feature type="chain" id="PRO_5015709388" description="Invertebrate defensins family profile domain-containing protein" evidence="1">
    <location>
        <begin position="18"/>
        <end position="104"/>
    </location>
</feature>
<evidence type="ECO:0000313" key="3">
    <source>
        <dbReference type="Proteomes" id="UP000240883"/>
    </source>
</evidence>
<sequence>MHARTVLVTIFIAMAVALPPAKNETYSIQATETNIQAEDKVSIMAQKNWQASGGCKPDWDENRRCLSQCIGEANSRCPRWKSMTAILQGGCILWWKTCRCVCEY</sequence>
<evidence type="ECO:0000256" key="1">
    <source>
        <dbReference type="SAM" id="SignalP"/>
    </source>
</evidence>
<accession>A0A2T2NHG6</accession>
<gene>
    <name evidence="2" type="ORF">BS50DRAFT_589280</name>
</gene>
<evidence type="ECO:0008006" key="4">
    <source>
        <dbReference type="Google" id="ProtNLM"/>
    </source>
</evidence>
<evidence type="ECO:0000313" key="2">
    <source>
        <dbReference type="EMBL" id="PSN64809.1"/>
    </source>
</evidence>
<dbReference type="OrthoDB" id="3781565at2759"/>
<dbReference type="AlphaFoldDB" id="A0A2T2NHG6"/>
<organism evidence="2 3">
    <name type="scientific">Corynespora cassiicola Philippines</name>
    <dbReference type="NCBI Taxonomy" id="1448308"/>
    <lineage>
        <taxon>Eukaryota</taxon>
        <taxon>Fungi</taxon>
        <taxon>Dikarya</taxon>
        <taxon>Ascomycota</taxon>
        <taxon>Pezizomycotina</taxon>
        <taxon>Dothideomycetes</taxon>
        <taxon>Pleosporomycetidae</taxon>
        <taxon>Pleosporales</taxon>
        <taxon>Corynesporascaceae</taxon>
        <taxon>Corynespora</taxon>
    </lineage>
</organism>
<name>A0A2T2NHG6_CORCC</name>
<reference evidence="2 3" key="1">
    <citation type="journal article" date="2018" name="Front. Microbiol.">
        <title>Genome-Wide Analysis of Corynespora cassiicola Leaf Fall Disease Putative Effectors.</title>
        <authorList>
            <person name="Lopez D."/>
            <person name="Ribeiro S."/>
            <person name="Label P."/>
            <person name="Fumanal B."/>
            <person name="Venisse J.S."/>
            <person name="Kohler A."/>
            <person name="de Oliveira R.R."/>
            <person name="Labutti K."/>
            <person name="Lipzen A."/>
            <person name="Lail K."/>
            <person name="Bauer D."/>
            <person name="Ohm R.A."/>
            <person name="Barry K.W."/>
            <person name="Spatafora J."/>
            <person name="Grigoriev I.V."/>
            <person name="Martin F.M."/>
            <person name="Pujade-Renaud V."/>
        </authorList>
    </citation>
    <scope>NUCLEOTIDE SEQUENCE [LARGE SCALE GENOMIC DNA]</scope>
    <source>
        <strain evidence="2 3">Philippines</strain>
    </source>
</reference>
<keyword evidence="1" id="KW-0732">Signal</keyword>
<protein>
    <recommendedName>
        <fullName evidence="4">Invertebrate defensins family profile domain-containing protein</fullName>
    </recommendedName>
</protein>
<keyword evidence="3" id="KW-1185">Reference proteome</keyword>
<dbReference type="Proteomes" id="UP000240883">
    <property type="component" value="Unassembled WGS sequence"/>
</dbReference>